<feature type="region of interest" description="Disordered" evidence="1">
    <location>
        <begin position="340"/>
        <end position="449"/>
    </location>
</feature>
<dbReference type="Pfam" id="PF07444">
    <property type="entry name" value="Ycf66_N"/>
    <property type="match status" value="1"/>
</dbReference>
<keyword evidence="2" id="KW-0472">Membrane</keyword>
<dbReference type="EMBL" id="BNCO01000008">
    <property type="protein sequence ID" value="GIL50186.1"/>
    <property type="molecule type" value="Genomic_DNA"/>
</dbReference>
<reference evidence="3" key="1">
    <citation type="journal article" date="2021" name="Proc. Natl. Acad. Sci. U.S.A.">
        <title>Three genomes in the algal genus Volvox reveal the fate of a haploid sex-determining region after a transition to homothallism.</title>
        <authorList>
            <person name="Yamamoto K."/>
            <person name="Hamaji T."/>
            <person name="Kawai-Toyooka H."/>
            <person name="Matsuzaki R."/>
            <person name="Takahashi F."/>
            <person name="Nishimura Y."/>
            <person name="Kawachi M."/>
            <person name="Noguchi H."/>
            <person name="Minakuchi Y."/>
            <person name="Umen J.G."/>
            <person name="Toyoda A."/>
            <person name="Nozaki H."/>
        </authorList>
    </citation>
    <scope>NUCLEOTIDE SEQUENCE</scope>
    <source>
        <strain evidence="3">NIES-3780</strain>
    </source>
</reference>
<keyword evidence="4" id="KW-1185">Reference proteome</keyword>
<feature type="transmembrane region" description="Helical" evidence="2">
    <location>
        <begin position="112"/>
        <end position="131"/>
    </location>
</feature>
<keyword evidence="2" id="KW-1133">Transmembrane helix</keyword>
<evidence type="ECO:0000256" key="2">
    <source>
        <dbReference type="SAM" id="Phobius"/>
    </source>
</evidence>
<dbReference type="Proteomes" id="UP000747399">
    <property type="component" value="Unassembled WGS sequence"/>
</dbReference>
<gene>
    <name evidence="3" type="ORF">Vafri_6311</name>
</gene>
<evidence type="ECO:0000313" key="3">
    <source>
        <dbReference type="EMBL" id="GIL50186.1"/>
    </source>
</evidence>
<feature type="compositionally biased region" description="Gly residues" evidence="1">
    <location>
        <begin position="417"/>
        <end position="433"/>
    </location>
</feature>
<dbReference type="InterPro" id="IPR010004">
    <property type="entry name" value="Uncharacterised_Ycf66"/>
</dbReference>
<name>A0A8J4AY27_9CHLO</name>
<feature type="compositionally biased region" description="Low complexity" evidence="1">
    <location>
        <begin position="374"/>
        <end position="383"/>
    </location>
</feature>
<protein>
    <submittedName>
        <fullName evidence="3">Uncharacterized protein</fullName>
    </submittedName>
</protein>
<sequence length="449" mass="45498">MAASGASMFRRQHLRTGRVTLSIRPTTLAQFGVKSVLRPTQVFLCSATACTRQASAFPQSRRRRGRQLVVRAVAMVNVDFASPSLLLGTMLIGCGVLLLNLRNFQNKVSRDADIVVAAMVSIVGSTLIFQGWRLDPLLLLCQALTTSVAFWYGLETFRLRSKEADVPTPQLPPGLGSDSPLLDPVQQAAAAAAQQQQFYQANAGFPPGGPGIPFLPAGSESYYPWGSPDAADSAASTSGRAAGSFSETIQYDYYGNPIMPPELVYNTSSSSNGNGNGNSGGYNGYNGPAAYGAASGSSYDAGGSSGGGIAYGGGGGVYGAAGGPPGIGYGTTGGPGATPGSSYGGPYVPAGPPSPSLPQMSSELEEGQQQPLASSSGSGSSSSKYFGTGAAPMGPFGGALGSSYDEFGASTANPGPVGQGLGSAGVGGGGGRGKATSRLDLFEQVDDWE</sequence>
<evidence type="ECO:0000313" key="4">
    <source>
        <dbReference type="Proteomes" id="UP000747399"/>
    </source>
</evidence>
<comment type="caution">
    <text evidence="3">The sequence shown here is derived from an EMBL/GenBank/DDBJ whole genome shotgun (WGS) entry which is preliminary data.</text>
</comment>
<feature type="compositionally biased region" description="Polar residues" evidence="1">
    <location>
        <begin position="357"/>
        <end position="373"/>
    </location>
</feature>
<evidence type="ECO:0000256" key="1">
    <source>
        <dbReference type="SAM" id="MobiDB-lite"/>
    </source>
</evidence>
<organism evidence="3 4">
    <name type="scientific">Volvox africanus</name>
    <dbReference type="NCBI Taxonomy" id="51714"/>
    <lineage>
        <taxon>Eukaryota</taxon>
        <taxon>Viridiplantae</taxon>
        <taxon>Chlorophyta</taxon>
        <taxon>core chlorophytes</taxon>
        <taxon>Chlorophyceae</taxon>
        <taxon>CS clade</taxon>
        <taxon>Chlamydomonadales</taxon>
        <taxon>Volvocaceae</taxon>
        <taxon>Volvox</taxon>
    </lineage>
</organism>
<dbReference type="AlphaFoldDB" id="A0A8J4AY27"/>
<proteinExistence type="predicted"/>
<feature type="transmembrane region" description="Helical" evidence="2">
    <location>
        <begin position="80"/>
        <end position="100"/>
    </location>
</feature>
<accession>A0A8J4AY27</accession>
<keyword evidence="2" id="KW-0812">Transmembrane</keyword>